<dbReference type="Proteomes" id="UP000283255">
    <property type="component" value="Unassembled WGS sequence"/>
</dbReference>
<proteinExistence type="predicted"/>
<accession>A0A418YCS6</accession>
<dbReference type="GO" id="GO:0004014">
    <property type="term" value="F:adenosylmethionine decarboxylase activity"/>
    <property type="evidence" value="ECO:0007669"/>
    <property type="project" value="InterPro"/>
</dbReference>
<dbReference type="SUPFAM" id="SSF56276">
    <property type="entry name" value="S-adenosylmethionine decarboxylase"/>
    <property type="match status" value="1"/>
</dbReference>
<dbReference type="RefSeq" id="WP_119911311.1">
    <property type="nucleotide sequence ID" value="NZ_QZCH01000018.1"/>
</dbReference>
<dbReference type="InterPro" id="IPR048283">
    <property type="entry name" value="AdoMetDC-like"/>
</dbReference>
<dbReference type="Gene3D" id="3.60.90.10">
    <property type="entry name" value="S-adenosylmethionine decarboxylase"/>
    <property type="match status" value="1"/>
</dbReference>
<dbReference type="InterPro" id="IPR016067">
    <property type="entry name" value="S-AdoMet_deCO2ase_core"/>
</dbReference>
<gene>
    <name evidence="1" type="ORF">D1Z90_13520</name>
</gene>
<dbReference type="PANTHER" id="PTHR11570">
    <property type="entry name" value="S-ADENOSYLMETHIONINE DECARBOXYLASE"/>
    <property type="match status" value="1"/>
</dbReference>
<dbReference type="Pfam" id="PF01536">
    <property type="entry name" value="SAM_decarbox"/>
    <property type="match status" value="1"/>
</dbReference>
<dbReference type="EMBL" id="QZCH01000018">
    <property type="protein sequence ID" value="RJG42295.1"/>
    <property type="molecule type" value="Genomic_DNA"/>
</dbReference>
<reference evidence="1 2" key="1">
    <citation type="submission" date="2018-09" db="EMBL/GenBank/DDBJ databases">
        <authorList>
            <person name="Wang F."/>
        </authorList>
    </citation>
    <scope>NUCLEOTIDE SEQUENCE [LARGE SCALE GENOMIC DNA]</scope>
    <source>
        <strain evidence="1 2">PLHSC7-2</strain>
    </source>
</reference>
<protein>
    <submittedName>
        <fullName evidence="1">Uncharacterized protein</fullName>
    </submittedName>
</protein>
<dbReference type="PROSITE" id="PS01336">
    <property type="entry name" value="ADOMETDC"/>
    <property type="match status" value="1"/>
</dbReference>
<keyword evidence="2" id="KW-1185">Reference proteome</keyword>
<reference evidence="1 2" key="2">
    <citation type="submission" date="2019-01" db="EMBL/GenBank/DDBJ databases">
        <title>Motilimonas pumilus sp. nov., isolated from the gut of sea cucumber (Apostichopus japonicus).</title>
        <authorList>
            <person name="Wang F.-Q."/>
            <person name="Ren L.-H."/>
            <person name="Lin Y.-W."/>
            <person name="Sun G.-H."/>
            <person name="Du Z.-J."/>
            <person name="Zhao J.-X."/>
            <person name="Liu X.-J."/>
            <person name="Liu L.-J."/>
        </authorList>
    </citation>
    <scope>NUCLEOTIDE SEQUENCE [LARGE SCALE GENOMIC DNA]</scope>
    <source>
        <strain evidence="1 2">PLHSC7-2</strain>
    </source>
</reference>
<dbReference type="AlphaFoldDB" id="A0A418YCS6"/>
<dbReference type="PANTHER" id="PTHR11570:SF0">
    <property type="entry name" value="S-ADENOSYLMETHIONINE DECARBOXYLASE PROENZYME"/>
    <property type="match status" value="1"/>
</dbReference>
<comment type="caution">
    <text evidence="1">The sequence shown here is derived from an EMBL/GenBank/DDBJ whole genome shotgun (WGS) entry which is preliminary data.</text>
</comment>
<evidence type="ECO:0000313" key="2">
    <source>
        <dbReference type="Proteomes" id="UP000283255"/>
    </source>
</evidence>
<dbReference type="InterPro" id="IPR018166">
    <property type="entry name" value="S-AdoMet_deCO2ase_CS"/>
</dbReference>
<organism evidence="1 2">
    <name type="scientific">Motilimonas pumila</name>
    <dbReference type="NCBI Taxonomy" id="2303987"/>
    <lineage>
        <taxon>Bacteria</taxon>
        <taxon>Pseudomonadati</taxon>
        <taxon>Pseudomonadota</taxon>
        <taxon>Gammaproteobacteria</taxon>
        <taxon>Alteromonadales</taxon>
        <taxon>Alteromonadales genera incertae sedis</taxon>
        <taxon>Motilimonas</taxon>
    </lineage>
</organism>
<name>A0A418YCS6_9GAMM</name>
<dbReference type="GO" id="GO:0008295">
    <property type="term" value="P:spermidine biosynthetic process"/>
    <property type="evidence" value="ECO:0007669"/>
    <property type="project" value="InterPro"/>
</dbReference>
<dbReference type="OrthoDB" id="5289311at2"/>
<evidence type="ECO:0000313" key="1">
    <source>
        <dbReference type="EMBL" id="RJG42295.1"/>
    </source>
</evidence>
<sequence>MTHEPEPNLPSKASFADPCKEPVADSFEAVEKRFHIALRSSPSSPRWQQWSQAQWQDLLNLCGASILSHMSNPTWRAFVLSESSLFISQREVILLTCGDCPLIHTLQSLLKLVAPTDIAFVSYLRQAELFPAKQRTSGPQDIRLLSQLLPLQGQRDNSATLTEEQPPFSFVYGVQSEQQLSGSLARITPHYQKRGHGLSGKALRACQNAENKDAVQALLQLSTHFPGYQFDDWLFKPMGYSVNGLKGQEYLTLHLTPEDDISYISVEGSEENHIATYGAFLERLFQVNLHGTLLGRAITDARLNAHPA</sequence>